<name>A0A080ZFP3_PHYNI</name>
<evidence type="ECO:0000256" key="8">
    <source>
        <dbReference type="SAM" id="SignalP"/>
    </source>
</evidence>
<evidence type="ECO:0000256" key="7">
    <source>
        <dbReference type="SAM" id="MobiDB-lite"/>
    </source>
</evidence>
<evidence type="ECO:0000256" key="6">
    <source>
        <dbReference type="RuleBase" id="RU368111"/>
    </source>
</evidence>
<keyword evidence="8" id="KW-0732">Signal</keyword>
<gene>
    <name evidence="9" type="ORF">F444_17226</name>
</gene>
<keyword evidence="3 6" id="KW-0964">Secreted</keyword>
<comment type="caution">
    <text evidence="9">The sequence shown here is derived from an EMBL/GenBank/DDBJ whole genome shotgun (WGS) entry which is preliminary data.</text>
</comment>
<dbReference type="InterPro" id="IPR002200">
    <property type="entry name" value="Elicitin"/>
</dbReference>
<protein>
    <recommendedName>
        <fullName evidence="6">Elicitin</fullName>
    </recommendedName>
</protein>
<evidence type="ECO:0000256" key="2">
    <source>
        <dbReference type="ARBA" id="ARBA00009544"/>
    </source>
</evidence>
<dbReference type="SUPFAM" id="SSF48647">
    <property type="entry name" value="Fungal elicitin"/>
    <property type="match status" value="1"/>
</dbReference>
<sequence length="182" mass="17948">MKITLATLLLLNAAVFFNGVAAAPCDTTAIAKLLINGNVQTCRADSGYNPASMTAATDAQVTAVCNSNACTEAMKALKQVAPEECTIGPVRLYADIIDPLERRCGRKFGAAGSAGSAGNASAAGSGPAVGDSPTTTKPPTNTPASPRTTPPSTTPANGGTDKSTLSAVGAAAVLATVAAAIL</sequence>
<evidence type="ECO:0000256" key="3">
    <source>
        <dbReference type="ARBA" id="ARBA00022525"/>
    </source>
</evidence>
<reference evidence="9 10" key="1">
    <citation type="submission" date="2013-11" db="EMBL/GenBank/DDBJ databases">
        <title>The Genome Sequence of Phytophthora parasitica P1976.</title>
        <authorList>
            <consortium name="The Broad Institute Genomics Platform"/>
            <person name="Russ C."/>
            <person name="Tyler B."/>
            <person name="Panabieres F."/>
            <person name="Shan W."/>
            <person name="Tripathy S."/>
            <person name="Grunwald N."/>
            <person name="Machado M."/>
            <person name="Johnson C.S."/>
            <person name="Walker B."/>
            <person name="Young S."/>
            <person name="Zeng Q."/>
            <person name="Gargeya S."/>
            <person name="Fitzgerald M."/>
            <person name="Haas B."/>
            <person name="Abouelleil A."/>
            <person name="Allen A.W."/>
            <person name="Alvarado L."/>
            <person name="Arachchi H.M."/>
            <person name="Berlin A.M."/>
            <person name="Chapman S.B."/>
            <person name="Gainer-Dewar J."/>
            <person name="Goldberg J."/>
            <person name="Griggs A."/>
            <person name="Gujja S."/>
            <person name="Hansen M."/>
            <person name="Howarth C."/>
            <person name="Imamovic A."/>
            <person name="Ireland A."/>
            <person name="Larimer J."/>
            <person name="McCowan C."/>
            <person name="Murphy C."/>
            <person name="Pearson M."/>
            <person name="Poon T.W."/>
            <person name="Priest M."/>
            <person name="Roberts A."/>
            <person name="Saif S."/>
            <person name="Shea T."/>
            <person name="Sisk P."/>
            <person name="Sykes S."/>
            <person name="Wortman J."/>
            <person name="Nusbaum C."/>
            <person name="Birren B."/>
        </authorList>
    </citation>
    <scope>NUCLEOTIDE SEQUENCE [LARGE SCALE GENOMIC DNA]</scope>
    <source>
        <strain evidence="9 10">P1976</strain>
    </source>
</reference>
<evidence type="ECO:0000256" key="1">
    <source>
        <dbReference type="ARBA" id="ARBA00004613"/>
    </source>
</evidence>
<keyword evidence="5 6" id="KW-1015">Disulfide bond</keyword>
<dbReference type="Gene3D" id="1.10.239.10">
    <property type="entry name" value="Elicitin domain"/>
    <property type="match status" value="1"/>
</dbReference>
<keyword evidence="4 6" id="KW-0928">Hypersensitive response elicitation</keyword>
<evidence type="ECO:0000313" key="9">
    <source>
        <dbReference type="EMBL" id="ETO65454.1"/>
    </source>
</evidence>
<feature type="chain" id="PRO_5001753027" description="Elicitin" evidence="8">
    <location>
        <begin position="23"/>
        <end position="182"/>
    </location>
</feature>
<dbReference type="GO" id="GO:0052040">
    <property type="term" value="P:symbiont-mediated perturbation of host programmed cell death"/>
    <property type="evidence" value="ECO:0007669"/>
    <property type="project" value="UniProtKB-UniRule"/>
</dbReference>
<dbReference type="Proteomes" id="UP000028582">
    <property type="component" value="Unassembled WGS sequence"/>
</dbReference>
<comment type="subcellular location">
    <subcellularLocation>
        <location evidence="1 6">Secreted</location>
    </subcellularLocation>
</comment>
<feature type="signal peptide" evidence="8">
    <location>
        <begin position="1"/>
        <end position="22"/>
    </location>
</feature>
<evidence type="ECO:0000256" key="4">
    <source>
        <dbReference type="ARBA" id="ARBA00022978"/>
    </source>
</evidence>
<dbReference type="SMART" id="SM01187">
    <property type="entry name" value="Elicitin"/>
    <property type="match status" value="1"/>
</dbReference>
<feature type="region of interest" description="Disordered" evidence="7">
    <location>
        <begin position="115"/>
        <end position="162"/>
    </location>
</feature>
<dbReference type="OrthoDB" id="127477at2759"/>
<feature type="compositionally biased region" description="Low complexity" evidence="7">
    <location>
        <begin position="115"/>
        <end position="147"/>
    </location>
</feature>
<proteinExistence type="inferred from homology"/>
<dbReference type="AlphaFoldDB" id="A0A080ZFP3"/>
<evidence type="ECO:0000313" key="10">
    <source>
        <dbReference type="Proteomes" id="UP000028582"/>
    </source>
</evidence>
<dbReference type="Pfam" id="PF00964">
    <property type="entry name" value="Elicitin"/>
    <property type="match status" value="1"/>
</dbReference>
<dbReference type="EMBL" id="ANJA01003186">
    <property type="protein sequence ID" value="ETO65454.1"/>
    <property type="molecule type" value="Genomic_DNA"/>
</dbReference>
<dbReference type="InterPro" id="IPR036470">
    <property type="entry name" value="Elicitin_sf"/>
</dbReference>
<dbReference type="GO" id="GO:0005576">
    <property type="term" value="C:extracellular region"/>
    <property type="evidence" value="ECO:0007669"/>
    <property type="project" value="UniProtKB-SubCell"/>
</dbReference>
<evidence type="ECO:0000256" key="5">
    <source>
        <dbReference type="ARBA" id="ARBA00023157"/>
    </source>
</evidence>
<accession>A0A080ZFP3</accession>
<comment type="similarity">
    <text evidence="2 6">Belongs to the elicitin family.</text>
</comment>
<comment type="function">
    <text evidence="6">Induces local and distal defense responses (incompatible hypersensitive reaction) in plants from the solanaceae and cruciferae families. Elicits leaf necrosis and causes the accumulation of pathogenesis-related proteins. Might interact with the lipidic molecules of the plasma membrane.</text>
</comment>
<organism evidence="9 10">
    <name type="scientific">Phytophthora nicotianae P1976</name>
    <dbReference type="NCBI Taxonomy" id="1317066"/>
    <lineage>
        <taxon>Eukaryota</taxon>
        <taxon>Sar</taxon>
        <taxon>Stramenopiles</taxon>
        <taxon>Oomycota</taxon>
        <taxon>Peronosporomycetes</taxon>
        <taxon>Peronosporales</taxon>
        <taxon>Peronosporaceae</taxon>
        <taxon>Phytophthora</taxon>
    </lineage>
</organism>